<proteinExistence type="predicted"/>
<evidence type="ECO:0000256" key="1">
    <source>
        <dbReference type="SAM" id="SignalP"/>
    </source>
</evidence>
<dbReference type="AlphaFoldDB" id="A0A8E2JT49"/>
<name>A0A8E2JT49_9PEZI</name>
<keyword evidence="1" id="KW-0732">Signal</keyword>
<accession>A0A8E2JT49</accession>
<feature type="chain" id="PRO_5034677536" evidence="1">
    <location>
        <begin position="20"/>
        <end position="86"/>
    </location>
</feature>
<gene>
    <name evidence="2" type="ORF">AOQ84DRAFT_222106</name>
</gene>
<keyword evidence="3" id="KW-1185">Reference proteome</keyword>
<feature type="signal peptide" evidence="1">
    <location>
        <begin position="1"/>
        <end position="19"/>
    </location>
</feature>
<dbReference type="EMBL" id="KV749692">
    <property type="protein sequence ID" value="OCL08224.1"/>
    <property type="molecule type" value="Genomic_DNA"/>
</dbReference>
<sequence>MLVPVRTLSLAILLTIANGLPFLDFFTHSKTTAFPTLSITTINPTATTYTTLVGTGTGTVAPAPTGTGTHKPHVKKTEAQLGGYFP</sequence>
<organism evidence="2 3">
    <name type="scientific">Glonium stellatum</name>
    <dbReference type="NCBI Taxonomy" id="574774"/>
    <lineage>
        <taxon>Eukaryota</taxon>
        <taxon>Fungi</taxon>
        <taxon>Dikarya</taxon>
        <taxon>Ascomycota</taxon>
        <taxon>Pezizomycotina</taxon>
        <taxon>Dothideomycetes</taxon>
        <taxon>Pleosporomycetidae</taxon>
        <taxon>Gloniales</taxon>
        <taxon>Gloniaceae</taxon>
        <taxon>Glonium</taxon>
    </lineage>
</organism>
<dbReference type="Proteomes" id="UP000250140">
    <property type="component" value="Unassembled WGS sequence"/>
</dbReference>
<protein>
    <submittedName>
        <fullName evidence="2">Uncharacterized protein</fullName>
    </submittedName>
</protein>
<evidence type="ECO:0000313" key="3">
    <source>
        <dbReference type="Proteomes" id="UP000250140"/>
    </source>
</evidence>
<evidence type="ECO:0000313" key="2">
    <source>
        <dbReference type="EMBL" id="OCL08224.1"/>
    </source>
</evidence>
<reference evidence="2 3" key="1">
    <citation type="journal article" date="2016" name="Nat. Commun.">
        <title>Ectomycorrhizal ecology is imprinted in the genome of the dominant symbiotic fungus Cenococcum geophilum.</title>
        <authorList>
            <consortium name="DOE Joint Genome Institute"/>
            <person name="Peter M."/>
            <person name="Kohler A."/>
            <person name="Ohm R.A."/>
            <person name="Kuo A."/>
            <person name="Krutzmann J."/>
            <person name="Morin E."/>
            <person name="Arend M."/>
            <person name="Barry K.W."/>
            <person name="Binder M."/>
            <person name="Choi C."/>
            <person name="Clum A."/>
            <person name="Copeland A."/>
            <person name="Grisel N."/>
            <person name="Haridas S."/>
            <person name="Kipfer T."/>
            <person name="LaButti K."/>
            <person name="Lindquist E."/>
            <person name="Lipzen A."/>
            <person name="Maire R."/>
            <person name="Meier B."/>
            <person name="Mihaltcheva S."/>
            <person name="Molinier V."/>
            <person name="Murat C."/>
            <person name="Poggeler S."/>
            <person name="Quandt C.A."/>
            <person name="Sperisen C."/>
            <person name="Tritt A."/>
            <person name="Tisserant E."/>
            <person name="Crous P.W."/>
            <person name="Henrissat B."/>
            <person name="Nehls U."/>
            <person name="Egli S."/>
            <person name="Spatafora J.W."/>
            <person name="Grigoriev I.V."/>
            <person name="Martin F.M."/>
        </authorList>
    </citation>
    <scope>NUCLEOTIDE SEQUENCE [LARGE SCALE GENOMIC DNA]</scope>
    <source>
        <strain evidence="2 3">CBS 207.34</strain>
    </source>
</reference>